<organism evidence="1 2">
    <name type="scientific">Thraustotheca clavata</name>
    <dbReference type="NCBI Taxonomy" id="74557"/>
    <lineage>
        <taxon>Eukaryota</taxon>
        <taxon>Sar</taxon>
        <taxon>Stramenopiles</taxon>
        <taxon>Oomycota</taxon>
        <taxon>Saprolegniomycetes</taxon>
        <taxon>Saprolegniales</taxon>
        <taxon>Achlyaceae</taxon>
        <taxon>Thraustotheca</taxon>
    </lineage>
</organism>
<proteinExistence type="predicted"/>
<protein>
    <submittedName>
        <fullName evidence="1">Uncharacterized protein</fullName>
    </submittedName>
</protein>
<evidence type="ECO:0000313" key="2">
    <source>
        <dbReference type="Proteomes" id="UP000243217"/>
    </source>
</evidence>
<reference evidence="1 2" key="1">
    <citation type="journal article" date="2014" name="Genome Biol. Evol.">
        <title>The secreted proteins of Achlya hypogyna and Thraustotheca clavata identify the ancestral oomycete secretome and reveal gene acquisitions by horizontal gene transfer.</title>
        <authorList>
            <person name="Misner I."/>
            <person name="Blouin N."/>
            <person name="Leonard G."/>
            <person name="Richards T.A."/>
            <person name="Lane C.E."/>
        </authorList>
    </citation>
    <scope>NUCLEOTIDE SEQUENCE [LARGE SCALE GENOMIC DNA]</scope>
    <source>
        <strain evidence="1 2">ATCC 34112</strain>
    </source>
</reference>
<comment type="caution">
    <text evidence="1">The sequence shown here is derived from an EMBL/GenBank/DDBJ whole genome shotgun (WGS) entry which is preliminary data.</text>
</comment>
<dbReference type="Proteomes" id="UP000243217">
    <property type="component" value="Unassembled WGS sequence"/>
</dbReference>
<evidence type="ECO:0000313" key="1">
    <source>
        <dbReference type="EMBL" id="OQR85826.1"/>
    </source>
</evidence>
<name>A0A1V9YJH0_9STRA</name>
<gene>
    <name evidence="1" type="ORF">THRCLA_23002</name>
</gene>
<sequence>MSDDLDEEGCVGRGCQVIGCPTHARSGGYCWRHRQHLKVKTIDAVSDDVNTNEGNRSPIAVEDFVLPHRLPLASHIDLDDLDMLIINTLLAA</sequence>
<keyword evidence="2" id="KW-1185">Reference proteome</keyword>
<dbReference type="AlphaFoldDB" id="A0A1V9YJH0"/>
<accession>A0A1V9YJH0</accession>
<dbReference type="EMBL" id="JNBS01003630">
    <property type="protein sequence ID" value="OQR85826.1"/>
    <property type="molecule type" value="Genomic_DNA"/>
</dbReference>